<keyword evidence="3" id="KW-0378">Hydrolase</keyword>
<evidence type="ECO:0000256" key="1">
    <source>
        <dbReference type="ARBA" id="ARBA00007447"/>
    </source>
</evidence>
<dbReference type="EMBL" id="KZ345464">
    <property type="protein sequence ID" value="PIO73401.1"/>
    <property type="molecule type" value="Genomic_DNA"/>
</dbReference>
<accession>A0A2G9UT20</accession>
<dbReference type="AlphaFoldDB" id="A0A2G9UT20"/>
<proteinExistence type="inferred from homology"/>
<dbReference type="PANTHER" id="PTHR47966">
    <property type="entry name" value="BETA-SITE APP-CLEAVING ENZYME, ISOFORM A-RELATED"/>
    <property type="match status" value="1"/>
</dbReference>
<reference evidence="3 4" key="1">
    <citation type="submission" date="2015-09" db="EMBL/GenBank/DDBJ databases">
        <title>Draft genome of the parasitic nematode Teladorsagia circumcincta isolate WARC Sus (inbred).</title>
        <authorList>
            <person name="Mitreva M."/>
        </authorList>
    </citation>
    <scope>NUCLEOTIDE SEQUENCE [LARGE SCALE GENOMIC DNA]</scope>
    <source>
        <strain evidence="3 4">S</strain>
    </source>
</reference>
<sequence length="344" mass="37170">MRRAGNPLERTVKAQHAIFTREEKEPCLTSAFPVICRVYCPDQTCCHPAKNTCNGKNFFDAGASSSYAKMGGKWATKWPIGAEGFVGNDTVRLGAIGSKQLVIPTTAFGQATKFISSFTNAEIDGMLGLGLPLGAAGGITPPVYRAMDLGLLDKSLFTVYMKAANGQRDVNGGSITYGAIDTVHCGPIIAYEPLTTKTHWEFEVKAVKPFNVQVEALKSGKYVLAATWKARSDTSNPFIEIPAPEAAAIADAHGAKWDDDYGHYVVDCSVKATLELTIGQHKYTIGSENFVVSTPDGRCVLALKPLLTMSFGLVVTLGVPFHRQYCTIHDVGQLRIGFADSWHD</sequence>
<dbReference type="Gene3D" id="2.40.70.10">
    <property type="entry name" value="Acid Proteases"/>
    <property type="match status" value="2"/>
</dbReference>
<protein>
    <submittedName>
        <fullName evidence="3">Eukaryotic aspartyl protease</fullName>
    </submittedName>
</protein>
<comment type="similarity">
    <text evidence="1">Belongs to the peptidase A1 family.</text>
</comment>
<gene>
    <name evidence="3" type="ORF">TELCIR_04629</name>
</gene>
<dbReference type="GO" id="GO:0005764">
    <property type="term" value="C:lysosome"/>
    <property type="evidence" value="ECO:0007669"/>
    <property type="project" value="TreeGrafter"/>
</dbReference>
<dbReference type="PANTHER" id="PTHR47966:SF45">
    <property type="entry name" value="PEPTIDASE A1 DOMAIN-CONTAINING PROTEIN"/>
    <property type="match status" value="1"/>
</dbReference>
<keyword evidence="3" id="KW-0645">Protease</keyword>
<evidence type="ECO:0000313" key="4">
    <source>
        <dbReference type="Proteomes" id="UP000230423"/>
    </source>
</evidence>
<dbReference type="InterPro" id="IPR001461">
    <property type="entry name" value="Aspartic_peptidase_A1"/>
</dbReference>
<dbReference type="PROSITE" id="PS51767">
    <property type="entry name" value="PEPTIDASE_A1"/>
    <property type="match status" value="1"/>
</dbReference>
<feature type="domain" description="Peptidase A1" evidence="2">
    <location>
        <begin position="1"/>
        <end position="339"/>
    </location>
</feature>
<evidence type="ECO:0000259" key="2">
    <source>
        <dbReference type="PROSITE" id="PS51767"/>
    </source>
</evidence>
<dbReference type="SUPFAM" id="SSF50630">
    <property type="entry name" value="Acid proteases"/>
    <property type="match status" value="1"/>
</dbReference>
<organism evidence="3 4">
    <name type="scientific">Teladorsagia circumcincta</name>
    <name type="common">Brown stomach worm</name>
    <name type="synonym">Ostertagia circumcincta</name>
    <dbReference type="NCBI Taxonomy" id="45464"/>
    <lineage>
        <taxon>Eukaryota</taxon>
        <taxon>Metazoa</taxon>
        <taxon>Ecdysozoa</taxon>
        <taxon>Nematoda</taxon>
        <taxon>Chromadorea</taxon>
        <taxon>Rhabditida</taxon>
        <taxon>Rhabditina</taxon>
        <taxon>Rhabditomorpha</taxon>
        <taxon>Strongyloidea</taxon>
        <taxon>Trichostrongylidae</taxon>
        <taxon>Teladorsagia</taxon>
    </lineage>
</organism>
<keyword evidence="4" id="KW-1185">Reference proteome</keyword>
<evidence type="ECO:0000313" key="3">
    <source>
        <dbReference type="EMBL" id="PIO73401.1"/>
    </source>
</evidence>
<dbReference type="Proteomes" id="UP000230423">
    <property type="component" value="Unassembled WGS sequence"/>
</dbReference>
<dbReference type="GO" id="GO:0006508">
    <property type="term" value="P:proteolysis"/>
    <property type="evidence" value="ECO:0007669"/>
    <property type="project" value="UniProtKB-KW"/>
</dbReference>
<name>A0A2G9UT20_TELCI</name>
<dbReference type="Pfam" id="PF00026">
    <property type="entry name" value="Asp"/>
    <property type="match status" value="1"/>
</dbReference>
<dbReference type="GO" id="GO:0004190">
    <property type="term" value="F:aspartic-type endopeptidase activity"/>
    <property type="evidence" value="ECO:0007669"/>
    <property type="project" value="InterPro"/>
</dbReference>
<dbReference type="InterPro" id="IPR033121">
    <property type="entry name" value="PEPTIDASE_A1"/>
</dbReference>
<dbReference type="InterPro" id="IPR021109">
    <property type="entry name" value="Peptidase_aspartic_dom_sf"/>
</dbReference>
<dbReference type="OrthoDB" id="5857669at2759"/>